<evidence type="ECO:0000256" key="14">
    <source>
        <dbReference type="ARBA" id="ARBA00023306"/>
    </source>
</evidence>
<evidence type="ECO:0000256" key="11">
    <source>
        <dbReference type="ARBA" id="ARBA00022960"/>
    </source>
</evidence>
<gene>
    <name evidence="18" type="ordered locus">VIT_14s0006g02870</name>
</gene>
<keyword evidence="8" id="KW-0285">Flavoprotein</keyword>
<dbReference type="OMA" id="APLTWFR"/>
<evidence type="ECO:0000313" key="18">
    <source>
        <dbReference type="EMBL" id="CBI33647.3"/>
    </source>
</evidence>
<evidence type="ECO:0000256" key="4">
    <source>
        <dbReference type="ARBA" id="ARBA00004752"/>
    </source>
</evidence>
<dbReference type="EMBL" id="FN596245">
    <property type="protein sequence ID" value="CBI33647.3"/>
    <property type="molecule type" value="Genomic_DNA"/>
</dbReference>
<dbReference type="InterPro" id="IPR036318">
    <property type="entry name" value="FAD-bd_PCMH-like_sf"/>
</dbReference>
<dbReference type="NCBIfam" id="NF010480">
    <property type="entry name" value="PRK13905.1"/>
    <property type="match status" value="1"/>
</dbReference>
<evidence type="ECO:0000313" key="19">
    <source>
        <dbReference type="Proteomes" id="UP000009183"/>
    </source>
</evidence>
<dbReference type="PANTHER" id="PTHR21071:SF4">
    <property type="entry name" value="UDP-N-ACETYLENOLPYRUVOYLGLUCOSAMINE REDUCTASE"/>
    <property type="match status" value="1"/>
</dbReference>
<keyword evidence="11" id="KW-0133">Cell shape</keyword>
<comment type="pathway">
    <text evidence="4">Cell wall biogenesis; peptidoglycan biosynthesis.</text>
</comment>
<keyword evidence="6" id="KW-0963">Cytoplasm</keyword>
<keyword evidence="9" id="KW-0274">FAD</keyword>
<evidence type="ECO:0000256" key="9">
    <source>
        <dbReference type="ARBA" id="ARBA00022827"/>
    </source>
</evidence>
<dbReference type="Pfam" id="PF02873">
    <property type="entry name" value="MurB_C"/>
    <property type="match status" value="1"/>
</dbReference>
<dbReference type="Gene3D" id="3.90.78.10">
    <property type="entry name" value="UDP-N-acetylenolpyruvoylglucosamine reductase, C-terminal domain"/>
    <property type="match status" value="1"/>
</dbReference>
<dbReference type="Pfam" id="PF01565">
    <property type="entry name" value="FAD_binding_4"/>
    <property type="match status" value="1"/>
</dbReference>
<dbReference type="InterPro" id="IPR011601">
    <property type="entry name" value="MurB_C"/>
</dbReference>
<keyword evidence="12" id="KW-0573">Peptidoglycan synthesis</keyword>
<evidence type="ECO:0000256" key="6">
    <source>
        <dbReference type="ARBA" id="ARBA00022490"/>
    </source>
</evidence>
<dbReference type="STRING" id="29760.D7TT25"/>
<dbReference type="GO" id="GO:0051301">
    <property type="term" value="P:cell division"/>
    <property type="evidence" value="ECO:0007669"/>
    <property type="project" value="UniProtKB-KW"/>
</dbReference>
<dbReference type="Gene3D" id="3.30.465.10">
    <property type="match status" value="1"/>
</dbReference>
<evidence type="ECO:0000256" key="1">
    <source>
        <dbReference type="ARBA" id="ARBA00001974"/>
    </source>
</evidence>
<keyword evidence="13" id="KW-0560">Oxidoreductase</keyword>
<dbReference type="GO" id="GO:0008360">
    <property type="term" value="P:regulation of cell shape"/>
    <property type="evidence" value="ECO:0007669"/>
    <property type="project" value="UniProtKB-KW"/>
</dbReference>
<name>D7TT25_VITVI</name>
<dbReference type="Gene3D" id="3.30.43.10">
    <property type="entry name" value="Uridine Diphospho-n-acetylenolpyruvylglucosamine Reductase, domain 2"/>
    <property type="match status" value="1"/>
</dbReference>
<dbReference type="GO" id="GO:0071555">
    <property type="term" value="P:cell wall organization"/>
    <property type="evidence" value="ECO:0000318"/>
    <property type="project" value="GO_Central"/>
</dbReference>
<proteinExistence type="inferred from homology"/>
<keyword evidence="14" id="KW-0131">Cell cycle</keyword>
<evidence type="ECO:0000256" key="15">
    <source>
        <dbReference type="ARBA" id="ARBA00023316"/>
    </source>
</evidence>
<feature type="domain" description="FAD-binding PCMH-type" evidence="17">
    <location>
        <begin position="98"/>
        <end position="264"/>
    </location>
</feature>
<dbReference type="GO" id="GO:0050660">
    <property type="term" value="F:flavin adenine dinucleotide binding"/>
    <property type="evidence" value="ECO:0000318"/>
    <property type="project" value="GO_Central"/>
</dbReference>
<dbReference type="UniPathway" id="UPA00219"/>
<dbReference type="InterPro" id="IPR016166">
    <property type="entry name" value="FAD-bd_PCMH"/>
</dbReference>
<dbReference type="SUPFAM" id="SSF56176">
    <property type="entry name" value="FAD-binding/transporter-associated domain-like"/>
    <property type="match status" value="1"/>
</dbReference>
<dbReference type="SUPFAM" id="SSF56194">
    <property type="entry name" value="Uridine diphospho-N-Acetylenolpyruvylglucosamine reductase, MurB, C-terminal domain"/>
    <property type="match status" value="1"/>
</dbReference>
<evidence type="ECO:0000256" key="2">
    <source>
        <dbReference type="ARBA" id="ARBA00003921"/>
    </source>
</evidence>
<comment type="catalytic activity">
    <reaction evidence="16">
        <text>UDP-N-acetyl-alpha-D-muramate + NADP(+) = UDP-N-acetyl-3-O-(1-carboxyvinyl)-alpha-D-glucosamine + NADPH + H(+)</text>
        <dbReference type="Rhea" id="RHEA:12248"/>
        <dbReference type="ChEBI" id="CHEBI:15378"/>
        <dbReference type="ChEBI" id="CHEBI:57783"/>
        <dbReference type="ChEBI" id="CHEBI:58349"/>
        <dbReference type="ChEBI" id="CHEBI:68483"/>
        <dbReference type="ChEBI" id="CHEBI:70757"/>
        <dbReference type="EC" id="1.3.1.98"/>
    </reaction>
</comment>
<comment type="cofactor">
    <cofactor evidence="1">
        <name>FAD</name>
        <dbReference type="ChEBI" id="CHEBI:57692"/>
    </cofactor>
</comment>
<keyword evidence="7" id="KW-0132">Cell division</keyword>
<dbReference type="AlphaFoldDB" id="D7TT25"/>
<dbReference type="EC" id="1.3.1.98" evidence="5"/>
<dbReference type="GO" id="GO:0071949">
    <property type="term" value="F:FAD binding"/>
    <property type="evidence" value="ECO:0007669"/>
    <property type="project" value="InterPro"/>
</dbReference>
<evidence type="ECO:0000256" key="5">
    <source>
        <dbReference type="ARBA" id="ARBA00012518"/>
    </source>
</evidence>
<dbReference type="GO" id="GO:0008762">
    <property type="term" value="F:UDP-N-acetylmuramate dehydrogenase activity"/>
    <property type="evidence" value="ECO:0000318"/>
    <property type="project" value="GO_Central"/>
</dbReference>
<dbReference type="ExpressionAtlas" id="D7TT25">
    <property type="expression patterns" value="baseline"/>
</dbReference>
<reference evidence="19" key="1">
    <citation type="journal article" date="2007" name="Nature">
        <title>The grapevine genome sequence suggests ancestral hexaploidization in major angiosperm phyla.</title>
        <authorList>
            <consortium name="The French-Italian Public Consortium for Grapevine Genome Characterization."/>
            <person name="Jaillon O."/>
            <person name="Aury J.-M."/>
            <person name="Noel B."/>
            <person name="Policriti A."/>
            <person name="Clepet C."/>
            <person name="Casagrande A."/>
            <person name="Choisne N."/>
            <person name="Aubourg S."/>
            <person name="Vitulo N."/>
            <person name="Jubin C."/>
            <person name="Vezzi A."/>
            <person name="Legeai F."/>
            <person name="Hugueney P."/>
            <person name="Dasilva C."/>
            <person name="Horner D."/>
            <person name="Mica E."/>
            <person name="Jublot D."/>
            <person name="Poulain J."/>
            <person name="Bruyere C."/>
            <person name="Billault A."/>
            <person name="Segurens B."/>
            <person name="Gouyvenoux M."/>
            <person name="Ugarte E."/>
            <person name="Cattonaro F."/>
            <person name="Anthouard V."/>
            <person name="Vico V."/>
            <person name="Del Fabbro C."/>
            <person name="Alaux M."/>
            <person name="Di Gaspero G."/>
            <person name="Dumas V."/>
            <person name="Felice N."/>
            <person name="Paillard S."/>
            <person name="Juman I."/>
            <person name="Moroldo M."/>
            <person name="Scalabrin S."/>
            <person name="Canaguier A."/>
            <person name="Le Clainche I."/>
            <person name="Malacrida G."/>
            <person name="Durand E."/>
            <person name="Pesole G."/>
            <person name="Laucou V."/>
            <person name="Chatelet P."/>
            <person name="Merdinoglu D."/>
            <person name="Delledonne M."/>
            <person name="Pezzotti M."/>
            <person name="Lecharny A."/>
            <person name="Scarpelli C."/>
            <person name="Artiguenave F."/>
            <person name="Pe M.E."/>
            <person name="Valle G."/>
            <person name="Morgante M."/>
            <person name="Caboche M."/>
            <person name="Adam-Blondon A.-F."/>
            <person name="Weissenbach J."/>
            <person name="Quetier F."/>
            <person name="Wincker P."/>
        </authorList>
    </citation>
    <scope>NUCLEOTIDE SEQUENCE [LARGE SCALE GENOMIC DNA]</scope>
    <source>
        <strain evidence="19">cv. Pinot noir / PN40024</strain>
    </source>
</reference>
<evidence type="ECO:0000259" key="17">
    <source>
        <dbReference type="PROSITE" id="PS51387"/>
    </source>
</evidence>
<dbReference type="eggNOG" id="ENOG502QR6B">
    <property type="taxonomic scope" value="Eukaryota"/>
</dbReference>
<dbReference type="InterPro" id="IPR003170">
    <property type="entry name" value="MurB"/>
</dbReference>
<keyword evidence="10" id="KW-0521">NADP</keyword>
<protein>
    <recommendedName>
        <fullName evidence="5">UDP-N-acetylmuramate dehydrogenase</fullName>
        <ecNumber evidence="5">1.3.1.98</ecNumber>
    </recommendedName>
</protein>
<evidence type="ECO:0000256" key="12">
    <source>
        <dbReference type="ARBA" id="ARBA00022984"/>
    </source>
</evidence>
<dbReference type="InterPro" id="IPR006094">
    <property type="entry name" value="Oxid_FAD_bind_N"/>
</dbReference>
<dbReference type="PANTHER" id="PTHR21071">
    <property type="entry name" value="UDP-N-ACETYLENOLPYRUVOYLGLUCOSAMINE REDUCTASE"/>
    <property type="match status" value="1"/>
</dbReference>
<evidence type="ECO:0000256" key="16">
    <source>
        <dbReference type="ARBA" id="ARBA00048914"/>
    </source>
</evidence>
<comment type="subcellular location">
    <subcellularLocation>
        <location evidence="3">Cytoplasm</location>
    </subcellularLocation>
</comment>
<dbReference type="OrthoDB" id="66620at2759"/>
<evidence type="ECO:0000256" key="13">
    <source>
        <dbReference type="ARBA" id="ARBA00023002"/>
    </source>
</evidence>
<comment type="function">
    <text evidence="2">Cell wall formation.</text>
</comment>
<evidence type="ECO:0000256" key="3">
    <source>
        <dbReference type="ARBA" id="ARBA00004496"/>
    </source>
</evidence>
<keyword evidence="19" id="KW-1185">Reference proteome</keyword>
<evidence type="ECO:0000256" key="7">
    <source>
        <dbReference type="ARBA" id="ARBA00022618"/>
    </source>
</evidence>
<dbReference type="PaxDb" id="29760-VIT_14s0006g02870.t01"/>
<dbReference type="InterPro" id="IPR016169">
    <property type="entry name" value="FAD-bd_PCMH_sub2"/>
</dbReference>
<dbReference type="PROSITE" id="PS51387">
    <property type="entry name" value="FAD_PCMH"/>
    <property type="match status" value="1"/>
</dbReference>
<sequence>MQCVCPFSEVFSFCWVKNSLICPWCIYFRMISKTKSSVSSPSLSIISRNPNHYQKGKTHLLLSSPRKAWPSLSNHIKWEGLRVIRGKKLLKDLSTWGIGGPCDHFLQVFTHSQLLSALRYCREHSIPFIIVGKGSNCLFDDLGYDGCVIQNRIEFLERNEPGIYRAGSGFPFNRLGVQSSSEGYTGLEFAGGIPGTVGGAVYMNAGANGQETAGVVHGVEFVTTEGRFQSLNRTDLKFGYRLSPFQNMKNLAAIVAVTFQLKHSASARRMQQQYLERRRLSQPVGEQSAGSVFRNPSNLGVTAGELIERAGLKGYKVGGAMVSNIHANFFINSGQSTSQDMLELIRLVKEKVYQRFGVQLKEEVLYVHPHGNV</sequence>
<dbReference type="GO" id="GO:0005829">
    <property type="term" value="C:cytosol"/>
    <property type="evidence" value="ECO:0000318"/>
    <property type="project" value="GO_Central"/>
</dbReference>
<evidence type="ECO:0000256" key="8">
    <source>
        <dbReference type="ARBA" id="ARBA00022630"/>
    </source>
</evidence>
<organism evidence="18 19">
    <name type="scientific">Vitis vinifera</name>
    <name type="common">Grape</name>
    <dbReference type="NCBI Taxonomy" id="29760"/>
    <lineage>
        <taxon>Eukaryota</taxon>
        <taxon>Viridiplantae</taxon>
        <taxon>Streptophyta</taxon>
        <taxon>Embryophyta</taxon>
        <taxon>Tracheophyta</taxon>
        <taxon>Spermatophyta</taxon>
        <taxon>Magnoliopsida</taxon>
        <taxon>eudicotyledons</taxon>
        <taxon>Gunneridae</taxon>
        <taxon>Pentapetalae</taxon>
        <taxon>rosids</taxon>
        <taxon>Vitales</taxon>
        <taxon>Vitaceae</taxon>
        <taxon>Viteae</taxon>
        <taxon>Vitis</taxon>
    </lineage>
</organism>
<dbReference type="Proteomes" id="UP000009183">
    <property type="component" value="Chromosome 14"/>
</dbReference>
<dbReference type="NCBIfam" id="TIGR00179">
    <property type="entry name" value="murB"/>
    <property type="match status" value="1"/>
</dbReference>
<dbReference type="InterPro" id="IPR016167">
    <property type="entry name" value="FAD-bd_PCMH_sub1"/>
</dbReference>
<evidence type="ECO:0000256" key="10">
    <source>
        <dbReference type="ARBA" id="ARBA00022857"/>
    </source>
</evidence>
<dbReference type="HOGENOM" id="CLU_035304_1_1_1"/>
<dbReference type="InParanoid" id="D7TT25"/>
<dbReference type="InterPro" id="IPR036635">
    <property type="entry name" value="MurB_C_sf"/>
</dbReference>
<dbReference type="HAMAP" id="MF_00037">
    <property type="entry name" value="MurB"/>
    <property type="match status" value="1"/>
</dbReference>
<accession>D7TT25</accession>
<keyword evidence="15" id="KW-0961">Cell wall biogenesis/degradation</keyword>